<organism evidence="3 4">
    <name type="scientific">Pelagibius litoralis</name>
    <dbReference type="NCBI Taxonomy" id="374515"/>
    <lineage>
        <taxon>Bacteria</taxon>
        <taxon>Pseudomonadati</taxon>
        <taxon>Pseudomonadota</taxon>
        <taxon>Alphaproteobacteria</taxon>
        <taxon>Rhodospirillales</taxon>
        <taxon>Rhodovibrionaceae</taxon>
        <taxon>Pelagibius</taxon>
    </lineage>
</organism>
<evidence type="ECO:0000313" key="3">
    <source>
        <dbReference type="EMBL" id="NIA72256.1"/>
    </source>
</evidence>
<accession>A0A967KIG3</accession>
<dbReference type="GO" id="GO:0005737">
    <property type="term" value="C:cytoplasm"/>
    <property type="evidence" value="ECO:0007669"/>
    <property type="project" value="TreeGrafter"/>
</dbReference>
<dbReference type="RefSeq" id="WP_167231308.1">
    <property type="nucleotide sequence ID" value="NZ_JAAQPH010000037.1"/>
</dbReference>
<dbReference type="Proteomes" id="UP000761264">
    <property type="component" value="Unassembled WGS sequence"/>
</dbReference>
<dbReference type="Gene3D" id="3.50.50.60">
    <property type="entry name" value="FAD/NAD(P)-binding domain"/>
    <property type="match status" value="1"/>
</dbReference>
<sequence length="372" mass="39559">MYDYAVIGAGMAGASVAFELAETGSVALIEAEARPGYHSTGRSAALFTPNYGNTIVRRINAHSVPFFLDPPPGFAEHPLLTQRGLLTVAAPGDEAGLDAILALASDQAPVHRLPAPEALALAPLLRPEKVAAAVFEPGVMDIDVDALHQGYLRGLKARGGDLSCRARACEITRRAGHWQVEVGTEKIAARLLINAAGAWADEIAKMAGARPIGLVPKRRSAIVVNAPTDVDIRTMPAVDTIGSEAYFKPEAGRIMASLGDETPTEPQDARPEELDIALIADWLERQTTITLRRIEHSWAGLRSFVADGAPVVGFDGERDDFFWLAGQGGYGIMMAPTLARASRALIQTGAFPDELIAHGVSDETLSPSRCIS</sequence>
<dbReference type="AlphaFoldDB" id="A0A967KIG3"/>
<keyword evidence="4" id="KW-1185">Reference proteome</keyword>
<dbReference type="Gene3D" id="3.30.9.10">
    <property type="entry name" value="D-Amino Acid Oxidase, subunit A, domain 2"/>
    <property type="match status" value="1"/>
</dbReference>
<dbReference type="Pfam" id="PF01266">
    <property type="entry name" value="DAO"/>
    <property type="match status" value="1"/>
</dbReference>
<keyword evidence="1" id="KW-0560">Oxidoreductase</keyword>
<dbReference type="InterPro" id="IPR036188">
    <property type="entry name" value="FAD/NAD-bd_sf"/>
</dbReference>
<gene>
    <name evidence="3" type="ORF">HBA54_27055</name>
</gene>
<comment type="caution">
    <text evidence="3">The sequence shown here is derived from an EMBL/GenBank/DDBJ whole genome shotgun (WGS) entry which is preliminary data.</text>
</comment>
<feature type="domain" description="FAD dependent oxidoreductase" evidence="2">
    <location>
        <begin position="3"/>
        <end position="341"/>
    </location>
</feature>
<dbReference type="EMBL" id="JAAQPH010000037">
    <property type="protein sequence ID" value="NIA72256.1"/>
    <property type="molecule type" value="Genomic_DNA"/>
</dbReference>
<evidence type="ECO:0000259" key="2">
    <source>
        <dbReference type="Pfam" id="PF01266"/>
    </source>
</evidence>
<name>A0A967KIG3_9PROT</name>
<dbReference type="PANTHER" id="PTHR13847">
    <property type="entry name" value="SARCOSINE DEHYDROGENASE-RELATED"/>
    <property type="match status" value="1"/>
</dbReference>
<dbReference type="GO" id="GO:0016491">
    <property type="term" value="F:oxidoreductase activity"/>
    <property type="evidence" value="ECO:0007669"/>
    <property type="project" value="UniProtKB-KW"/>
</dbReference>
<proteinExistence type="predicted"/>
<evidence type="ECO:0000313" key="4">
    <source>
        <dbReference type="Proteomes" id="UP000761264"/>
    </source>
</evidence>
<dbReference type="InterPro" id="IPR006076">
    <property type="entry name" value="FAD-dep_OxRdtase"/>
</dbReference>
<protein>
    <submittedName>
        <fullName evidence="3">FAD-binding oxidoreductase</fullName>
    </submittedName>
</protein>
<evidence type="ECO:0000256" key="1">
    <source>
        <dbReference type="ARBA" id="ARBA00023002"/>
    </source>
</evidence>
<dbReference type="PANTHER" id="PTHR13847:SF287">
    <property type="entry name" value="FAD-DEPENDENT OXIDOREDUCTASE DOMAIN-CONTAINING PROTEIN 1"/>
    <property type="match status" value="1"/>
</dbReference>
<reference evidence="3" key="1">
    <citation type="submission" date="2020-03" db="EMBL/GenBank/DDBJ databases">
        <title>Genome of Pelagibius litoralis DSM 21314T.</title>
        <authorList>
            <person name="Wang G."/>
        </authorList>
    </citation>
    <scope>NUCLEOTIDE SEQUENCE</scope>
    <source>
        <strain evidence="3">DSM 21314</strain>
    </source>
</reference>
<dbReference type="SUPFAM" id="SSF51905">
    <property type="entry name" value="FAD/NAD(P)-binding domain"/>
    <property type="match status" value="1"/>
</dbReference>